<feature type="region of interest" description="Disordered" evidence="7">
    <location>
        <begin position="323"/>
        <end position="349"/>
    </location>
</feature>
<keyword evidence="5 6" id="KW-0413">Isomerase</keyword>
<dbReference type="AlphaFoldDB" id="A0A1T4T5Z8"/>
<feature type="domain" description="PPIase FKBP-type" evidence="9">
    <location>
        <begin position="233"/>
        <end position="322"/>
    </location>
</feature>
<evidence type="ECO:0000259" key="9">
    <source>
        <dbReference type="PROSITE" id="PS50059"/>
    </source>
</evidence>
<dbReference type="InterPro" id="IPR046357">
    <property type="entry name" value="PPIase_dom_sf"/>
</dbReference>
<dbReference type="Gene3D" id="3.10.50.40">
    <property type="match status" value="1"/>
</dbReference>
<protein>
    <recommendedName>
        <fullName evidence="3 6">peptidylprolyl isomerase</fullName>
        <ecNumber evidence="3 6">5.2.1.8</ecNumber>
    </recommendedName>
</protein>
<dbReference type="PANTHER" id="PTHR43811">
    <property type="entry name" value="FKBP-TYPE PEPTIDYL-PROLYL CIS-TRANS ISOMERASE FKPA"/>
    <property type="match status" value="1"/>
</dbReference>
<dbReference type="RefSeq" id="WP_200813753.1">
    <property type="nucleotide sequence ID" value="NZ_FUWS01000015.1"/>
</dbReference>
<keyword evidence="4 6" id="KW-0697">Rotamase</keyword>
<evidence type="ECO:0000256" key="6">
    <source>
        <dbReference type="PROSITE-ProRule" id="PRU00277"/>
    </source>
</evidence>
<dbReference type="STRING" id="1122192.SAMN02745673_04528"/>
<evidence type="ECO:0000256" key="4">
    <source>
        <dbReference type="ARBA" id="ARBA00023110"/>
    </source>
</evidence>
<dbReference type="GO" id="GO:0003755">
    <property type="term" value="F:peptidyl-prolyl cis-trans isomerase activity"/>
    <property type="evidence" value="ECO:0007669"/>
    <property type="project" value="UniProtKB-KW"/>
</dbReference>
<proteinExistence type="inferred from homology"/>
<keyword evidence="8" id="KW-0732">Signal</keyword>
<dbReference type="InterPro" id="IPR001179">
    <property type="entry name" value="PPIase_FKBP_dom"/>
</dbReference>
<feature type="compositionally biased region" description="Low complexity" evidence="7">
    <location>
        <begin position="333"/>
        <end position="349"/>
    </location>
</feature>
<sequence length="349" mass="36790">MRRRAAAALVVPLSALMLGASSCGVIPEDWRTPAFLKSDEEQLDERLPTATGPVGEEPEVSFPDIDPPKEQISGVVHKGEGESELVRSDDMLLVDIVDYDWTGKGKTEKVQSTYETGAPMLLQLGQMTEELTADLIDQPVGSRVVYVFPPSDPTTGQPSEEGTTSVSVLDIRGRYGKGDVVPGEQTTDGGGDLPTAADAGRAMPDITIPDADPPKELETVELVEGEGPEVESGQQLVVQYTGVTWNDGEVFDSTWTRDGTPATFAIGVGQVIQGWDEGLVGQKVGSRVMLVIPEDLAYGENAEASGSPAGTLVFVVDILGAVDTQPAPEPSDQPEASAEPEASASPDGE</sequence>
<feature type="chain" id="PRO_5038719615" description="peptidylprolyl isomerase" evidence="8">
    <location>
        <begin position="23"/>
        <end position="349"/>
    </location>
</feature>
<name>A0A1T4T5Z8_9ACTN</name>
<evidence type="ECO:0000256" key="3">
    <source>
        <dbReference type="ARBA" id="ARBA00013194"/>
    </source>
</evidence>
<dbReference type="PROSITE" id="PS51257">
    <property type="entry name" value="PROKAR_LIPOPROTEIN"/>
    <property type="match status" value="1"/>
</dbReference>
<dbReference type="PANTHER" id="PTHR43811:SF19">
    <property type="entry name" value="39 KDA FK506-BINDING NUCLEAR PROTEIN"/>
    <property type="match status" value="1"/>
</dbReference>
<comment type="catalytic activity">
    <reaction evidence="1 6">
        <text>[protein]-peptidylproline (omega=180) = [protein]-peptidylproline (omega=0)</text>
        <dbReference type="Rhea" id="RHEA:16237"/>
        <dbReference type="Rhea" id="RHEA-COMP:10747"/>
        <dbReference type="Rhea" id="RHEA-COMP:10748"/>
        <dbReference type="ChEBI" id="CHEBI:83833"/>
        <dbReference type="ChEBI" id="CHEBI:83834"/>
        <dbReference type="EC" id="5.2.1.8"/>
    </reaction>
</comment>
<evidence type="ECO:0000313" key="10">
    <source>
        <dbReference type="EMBL" id="SKA35739.1"/>
    </source>
</evidence>
<dbReference type="EMBL" id="FUWS01000015">
    <property type="protein sequence ID" value="SKA35739.1"/>
    <property type="molecule type" value="Genomic_DNA"/>
</dbReference>
<dbReference type="Proteomes" id="UP000190637">
    <property type="component" value="Unassembled WGS sequence"/>
</dbReference>
<evidence type="ECO:0000256" key="8">
    <source>
        <dbReference type="SAM" id="SignalP"/>
    </source>
</evidence>
<evidence type="ECO:0000256" key="7">
    <source>
        <dbReference type="SAM" id="MobiDB-lite"/>
    </source>
</evidence>
<feature type="signal peptide" evidence="8">
    <location>
        <begin position="1"/>
        <end position="22"/>
    </location>
</feature>
<evidence type="ECO:0000256" key="1">
    <source>
        <dbReference type="ARBA" id="ARBA00000971"/>
    </source>
</evidence>
<reference evidence="10 11" key="1">
    <citation type="submission" date="2017-02" db="EMBL/GenBank/DDBJ databases">
        <authorList>
            <person name="Peterson S.W."/>
        </authorList>
    </citation>
    <scope>NUCLEOTIDE SEQUENCE [LARGE SCALE GENOMIC DNA]</scope>
    <source>
        <strain evidence="10 11">DSM 45154</strain>
    </source>
</reference>
<accession>A0A1T4T5Z8</accession>
<dbReference type="EC" id="5.2.1.8" evidence="3 6"/>
<evidence type="ECO:0000313" key="11">
    <source>
        <dbReference type="Proteomes" id="UP000190637"/>
    </source>
</evidence>
<dbReference type="SUPFAM" id="SSF54534">
    <property type="entry name" value="FKBP-like"/>
    <property type="match status" value="2"/>
</dbReference>
<dbReference type="PROSITE" id="PS50059">
    <property type="entry name" value="FKBP_PPIASE"/>
    <property type="match status" value="1"/>
</dbReference>
<keyword evidence="11" id="KW-1185">Reference proteome</keyword>
<evidence type="ECO:0000256" key="2">
    <source>
        <dbReference type="ARBA" id="ARBA00006577"/>
    </source>
</evidence>
<dbReference type="Pfam" id="PF00254">
    <property type="entry name" value="FKBP_C"/>
    <property type="match status" value="1"/>
</dbReference>
<evidence type="ECO:0000256" key="5">
    <source>
        <dbReference type="ARBA" id="ARBA00023235"/>
    </source>
</evidence>
<gene>
    <name evidence="10" type="ORF">SAMN02745673_04528</name>
</gene>
<comment type="similarity">
    <text evidence="2">Belongs to the FKBP-type PPIase family.</text>
</comment>
<organism evidence="10 11">
    <name type="scientific">Marinactinospora thermotolerans DSM 45154</name>
    <dbReference type="NCBI Taxonomy" id="1122192"/>
    <lineage>
        <taxon>Bacteria</taxon>
        <taxon>Bacillati</taxon>
        <taxon>Actinomycetota</taxon>
        <taxon>Actinomycetes</taxon>
        <taxon>Streptosporangiales</taxon>
        <taxon>Nocardiopsidaceae</taxon>
        <taxon>Marinactinospora</taxon>
    </lineage>
</organism>